<dbReference type="InterPro" id="IPR035919">
    <property type="entry name" value="EAL_sf"/>
</dbReference>
<evidence type="ECO:0000256" key="1">
    <source>
        <dbReference type="SAM" id="Phobius"/>
    </source>
</evidence>
<proteinExistence type="predicted"/>
<keyword evidence="1" id="KW-0472">Membrane</keyword>
<dbReference type="PROSITE" id="PS50883">
    <property type="entry name" value="EAL"/>
    <property type="match status" value="1"/>
</dbReference>
<keyword evidence="1" id="KW-1133">Transmembrane helix</keyword>
<feature type="transmembrane region" description="Helical" evidence="1">
    <location>
        <begin position="12"/>
        <end position="32"/>
    </location>
</feature>
<sequence>MTRGFRSAVQALVYSFIALSAAGLGALAYFGLTFTPANAILVAVVFGCACVVLMERVLRQRAENRLERAIEDLSRLLSTDAQAGAVLGQRINAIADLNPGQRLETVEADISVLGTVIRQVAEAVAEVEDKLAKVNAARPADTRPADARMIAAPPPAPAAPIVVPDPEPVIPLEVLRQALEENRLVHHIRPIVRLPQRRAIGYDLVPRLMLEDGELADAPDFMPRRGGKDIVRLIERTGLVEAVAIARRSRTGGRPAVLHIPLSRASLGDEASAEQLLATLDANRAIADALTFLVSESDWLELTTRERAMVEQIARKGAGFSIARMKSLRIDLADAAALGVRSMRVDAASFIERPDRFTDFHISDIANYMARFEVSLLATGITSERQIVELLDNDILQVQGDHIAAAGPVRSDLVLEPGRASAQPLRRAEL</sequence>
<evidence type="ECO:0000259" key="2">
    <source>
        <dbReference type="PROSITE" id="PS50883"/>
    </source>
</evidence>
<evidence type="ECO:0000313" key="3">
    <source>
        <dbReference type="EMBL" id="MVT00446.1"/>
    </source>
</evidence>
<evidence type="ECO:0000313" key="4">
    <source>
        <dbReference type="Proteomes" id="UP000438106"/>
    </source>
</evidence>
<protein>
    <submittedName>
        <fullName evidence="3">EAL domain-containing protein</fullName>
    </submittedName>
</protein>
<organism evidence="3 4">
    <name type="scientific">Devosia marina</name>
    <dbReference type="NCBI Taxonomy" id="2683198"/>
    <lineage>
        <taxon>Bacteria</taxon>
        <taxon>Pseudomonadati</taxon>
        <taxon>Pseudomonadota</taxon>
        <taxon>Alphaproteobacteria</taxon>
        <taxon>Hyphomicrobiales</taxon>
        <taxon>Devosiaceae</taxon>
        <taxon>Devosia</taxon>
    </lineage>
</organism>
<keyword evidence="4" id="KW-1185">Reference proteome</keyword>
<accession>A0A7X3K4W3</accession>
<name>A0A7X3K4W3_9HYPH</name>
<reference evidence="3 4" key="1">
    <citation type="submission" date="2019-12" db="EMBL/GenBank/DDBJ databases">
        <title>Devosia maris sp. nov., isolated from the deep seawater.</title>
        <authorList>
            <person name="Liu Y."/>
        </authorList>
    </citation>
    <scope>NUCLEOTIDE SEQUENCE [LARGE SCALE GENOMIC DNA]</scope>
    <source>
        <strain evidence="3 4">L53-10-65</strain>
    </source>
</reference>
<gene>
    <name evidence="3" type="ORF">GO014_15590</name>
</gene>
<dbReference type="Proteomes" id="UP000438106">
    <property type="component" value="Unassembled WGS sequence"/>
</dbReference>
<dbReference type="InterPro" id="IPR001633">
    <property type="entry name" value="EAL_dom"/>
</dbReference>
<feature type="domain" description="EAL" evidence="2">
    <location>
        <begin position="168"/>
        <end position="420"/>
    </location>
</feature>
<dbReference type="SUPFAM" id="SSF141868">
    <property type="entry name" value="EAL domain-like"/>
    <property type="match status" value="1"/>
</dbReference>
<comment type="caution">
    <text evidence="3">The sequence shown here is derived from an EMBL/GenBank/DDBJ whole genome shotgun (WGS) entry which is preliminary data.</text>
</comment>
<dbReference type="EMBL" id="WQRF01000006">
    <property type="protein sequence ID" value="MVT00446.1"/>
    <property type="molecule type" value="Genomic_DNA"/>
</dbReference>
<feature type="transmembrane region" description="Helical" evidence="1">
    <location>
        <begin position="38"/>
        <end position="58"/>
    </location>
</feature>
<dbReference type="Pfam" id="PF00563">
    <property type="entry name" value="EAL"/>
    <property type="match status" value="1"/>
</dbReference>
<dbReference type="SMART" id="SM00052">
    <property type="entry name" value="EAL"/>
    <property type="match status" value="1"/>
</dbReference>
<keyword evidence="1" id="KW-0812">Transmembrane</keyword>
<dbReference type="Gene3D" id="3.20.20.450">
    <property type="entry name" value="EAL domain"/>
    <property type="match status" value="1"/>
</dbReference>
<dbReference type="AlphaFoldDB" id="A0A7X3K4W3"/>